<evidence type="ECO:0000256" key="3">
    <source>
        <dbReference type="ARBA" id="ARBA00022840"/>
    </source>
</evidence>
<keyword evidence="1" id="KW-0547">Nucleotide-binding</keyword>
<dbReference type="PANTHER" id="PTHR43309:SF5">
    <property type="entry name" value="5-OXOPROLINASE SUBUNIT C"/>
    <property type="match status" value="1"/>
</dbReference>
<dbReference type="GO" id="GO:0005524">
    <property type="term" value="F:ATP binding"/>
    <property type="evidence" value="ECO:0007669"/>
    <property type="project" value="UniProtKB-KW"/>
</dbReference>
<protein>
    <submittedName>
        <fullName evidence="6">Antagonist of KipI</fullName>
    </submittedName>
</protein>
<reference evidence="7" key="1">
    <citation type="submission" date="2017-01" db="EMBL/GenBank/DDBJ databases">
        <authorList>
            <person name="Varghese N."/>
            <person name="Submissions S."/>
        </authorList>
    </citation>
    <scope>NUCLEOTIDE SEQUENCE [LARGE SCALE GENOMIC DNA]</scope>
    <source>
        <strain evidence="7">DSM 45196</strain>
    </source>
</reference>
<gene>
    <name evidence="6" type="ORF">SAMN05421790_11123</name>
</gene>
<dbReference type="SUPFAM" id="SSF50891">
    <property type="entry name" value="Cyclophilin-like"/>
    <property type="match status" value="1"/>
</dbReference>
<dbReference type="GO" id="GO:0016787">
    <property type="term" value="F:hydrolase activity"/>
    <property type="evidence" value="ECO:0007669"/>
    <property type="project" value="UniProtKB-KW"/>
</dbReference>
<dbReference type="Gene3D" id="2.40.100.10">
    <property type="entry name" value="Cyclophilin-like"/>
    <property type="match status" value="1"/>
</dbReference>
<evidence type="ECO:0000256" key="4">
    <source>
        <dbReference type="SAM" id="MobiDB-lite"/>
    </source>
</evidence>
<feature type="region of interest" description="Disordered" evidence="4">
    <location>
        <begin position="149"/>
        <end position="171"/>
    </location>
</feature>
<keyword evidence="7" id="KW-1185">Reference proteome</keyword>
<sequence>MITVIKPGLLTTVQDLGRTGYQQYGMVVAGAMDSYSLQVGNLLVGNRRGEAGLEITWLGPVLRFEEEAVIALTGADLGPLLDGKPVPLWKSISIGKGQELRFKGPVAGMRTYLCVAGGIRVPTVMGSRSTYLKGRIGGVHGRALQSGDVLETGRSPQPADRVGRQPAPSMRPRYGKDIRLRVIPGPQAEAFTEEGIHTFYHADFEVTSRSDRMGYRLDGPVIGHRAGADIISDAIAPGAVQIPAEGRPIILMADRQTTGGYTKIATVISVDLPRLAQAGPGTRITFHEVGVDEAQELAVEQESLLKILELGIRSK</sequence>
<dbReference type="EMBL" id="FTOD01000011">
    <property type="protein sequence ID" value="SIT04847.1"/>
    <property type="molecule type" value="Genomic_DNA"/>
</dbReference>
<keyword evidence="3" id="KW-0067">ATP-binding</keyword>
<dbReference type="InterPro" id="IPR003778">
    <property type="entry name" value="CT_A_B"/>
</dbReference>
<evidence type="ECO:0000256" key="2">
    <source>
        <dbReference type="ARBA" id="ARBA00022801"/>
    </source>
</evidence>
<dbReference type="InterPro" id="IPR052708">
    <property type="entry name" value="PxpC"/>
</dbReference>
<dbReference type="PANTHER" id="PTHR43309">
    <property type="entry name" value="5-OXOPROLINASE SUBUNIT C"/>
    <property type="match status" value="1"/>
</dbReference>
<dbReference type="NCBIfam" id="TIGR00724">
    <property type="entry name" value="urea_amlyse_rel"/>
    <property type="match status" value="1"/>
</dbReference>
<dbReference type="SMART" id="SM00797">
    <property type="entry name" value="AHS2"/>
    <property type="match status" value="1"/>
</dbReference>
<evidence type="ECO:0000256" key="1">
    <source>
        <dbReference type="ARBA" id="ARBA00022741"/>
    </source>
</evidence>
<accession>A0A1N7P2S2</accession>
<dbReference type="AlphaFoldDB" id="A0A1N7P2S2"/>
<proteinExistence type="predicted"/>
<evidence type="ECO:0000313" key="7">
    <source>
        <dbReference type="Proteomes" id="UP000186795"/>
    </source>
</evidence>
<feature type="domain" description="Carboxyltransferase" evidence="5">
    <location>
        <begin position="23"/>
        <end position="304"/>
    </location>
</feature>
<dbReference type="OrthoDB" id="9782422at2"/>
<name>A0A1N7P2S2_9BACL</name>
<dbReference type="InterPro" id="IPR029000">
    <property type="entry name" value="Cyclophilin-like_dom_sf"/>
</dbReference>
<keyword evidence="2" id="KW-0378">Hydrolase</keyword>
<evidence type="ECO:0000259" key="5">
    <source>
        <dbReference type="SMART" id="SM00797"/>
    </source>
</evidence>
<dbReference type="Pfam" id="PF02626">
    <property type="entry name" value="CT_A_B"/>
    <property type="match status" value="1"/>
</dbReference>
<dbReference type="Proteomes" id="UP000186795">
    <property type="component" value="Unassembled WGS sequence"/>
</dbReference>
<evidence type="ECO:0000313" key="6">
    <source>
        <dbReference type="EMBL" id="SIT04847.1"/>
    </source>
</evidence>
<organism evidence="6 7">
    <name type="scientific">Kroppenstedtia eburnea</name>
    <dbReference type="NCBI Taxonomy" id="714067"/>
    <lineage>
        <taxon>Bacteria</taxon>
        <taxon>Bacillati</taxon>
        <taxon>Bacillota</taxon>
        <taxon>Bacilli</taxon>
        <taxon>Bacillales</taxon>
        <taxon>Thermoactinomycetaceae</taxon>
        <taxon>Kroppenstedtia</taxon>
    </lineage>
</organism>
<dbReference type="RefSeq" id="WP_009711054.1">
    <property type="nucleotide sequence ID" value="NZ_CP048103.1"/>
</dbReference>